<dbReference type="OrthoDB" id="7107936at2"/>
<dbReference type="InterPro" id="IPR053853">
    <property type="entry name" value="FitA-like_RHH"/>
</dbReference>
<comment type="caution">
    <text evidence="2">The sequence shown here is derived from an EMBL/GenBank/DDBJ whole genome shotgun (WGS) entry which is preliminary data.</text>
</comment>
<dbReference type="EMBL" id="VDFW01000003">
    <property type="protein sequence ID" value="TNC28614.1"/>
    <property type="molecule type" value="Genomic_DNA"/>
</dbReference>
<dbReference type="Pfam" id="PF22513">
    <property type="entry name" value="FitA-like_RHH"/>
    <property type="match status" value="1"/>
</dbReference>
<reference evidence="2 3" key="1">
    <citation type="submission" date="2019-06" db="EMBL/GenBank/DDBJ databases">
        <title>Amycolatopsis alkalitolerans sp. nov., isolated from Gastrodia elata Blume.</title>
        <authorList>
            <person name="Narsing Rao M.P."/>
            <person name="Li W.J."/>
        </authorList>
    </citation>
    <scope>NUCLEOTIDE SEQUENCE [LARGE SCALE GENOMIC DNA]</scope>
    <source>
        <strain evidence="2 3">SYSUP0005</strain>
    </source>
</reference>
<dbReference type="AlphaFoldDB" id="A0A5C4M5S6"/>
<dbReference type="RefSeq" id="WP_139095390.1">
    <property type="nucleotide sequence ID" value="NZ_VDFW01000003.1"/>
</dbReference>
<accession>A0A5C4M5S6</accession>
<dbReference type="Proteomes" id="UP000305546">
    <property type="component" value="Unassembled WGS sequence"/>
</dbReference>
<feature type="domain" description="Antitoxin FitA-like ribbon-helix-helix" evidence="1">
    <location>
        <begin position="3"/>
        <end position="39"/>
    </location>
</feature>
<keyword evidence="3" id="KW-1185">Reference proteome</keyword>
<evidence type="ECO:0000259" key="1">
    <source>
        <dbReference type="Pfam" id="PF22513"/>
    </source>
</evidence>
<dbReference type="InterPro" id="IPR010985">
    <property type="entry name" value="Ribbon_hlx_hlx"/>
</dbReference>
<evidence type="ECO:0000313" key="2">
    <source>
        <dbReference type="EMBL" id="TNC28614.1"/>
    </source>
</evidence>
<evidence type="ECO:0000313" key="3">
    <source>
        <dbReference type="Proteomes" id="UP000305546"/>
    </source>
</evidence>
<name>A0A5C4M5S6_9PSEU</name>
<proteinExistence type="predicted"/>
<dbReference type="SUPFAM" id="SSF47598">
    <property type="entry name" value="Ribbon-helix-helix"/>
    <property type="match status" value="1"/>
</dbReference>
<organism evidence="2 3">
    <name type="scientific">Amycolatopsis alkalitolerans</name>
    <dbReference type="NCBI Taxonomy" id="2547244"/>
    <lineage>
        <taxon>Bacteria</taxon>
        <taxon>Bacillati</taxon>
        <taxon>Actinomycetota</taxon>
        <taxon>Actinomycetes</taxon>
        <taxon>Pseudonocardiales</taxon>
        <taxon>Pseudonocardiaceae</taxon>
        <taxon>Amycolatopsis</taxon>
    </lineage>
</organism>
<sequence length="85" mass="8819">MNAVLTVRDVPDDVKAALAREARARGQSLQAFLLGVLKRQADFAWNKEIVVEIEGDLSAGGGAESDAPDAAEILAGARAERTGGA</sequence>
<gene>
    <name evidence="2" type="ORF">FG385_04965</name>
</gene>
<dbReference type="GO" id="GO:0006355">
    <property type="term" value="P:regulation of DNA-templated transcription"/>
    <property type="evidence" value="ECO:0007669"/>
    <property type="project" value="InterPro"/>
</dbReference>
<protein>
    <recommendedName>
        <fullName evidence="1">Antitoxin FitA-like ribbon-helix-helix domain-containing protein</fullName>
    </recommendedName>
</protein>